<evidence type="ECO:0000256" key="1">
    <source>
        <dbReference type="ARBA" id="ARBA00004141"/>
    </source>
</evidence>
<comment type="caution">
    <text evidence="7">The sequence shown here is derived from an EMBL/GenBank/DDBJ whole genome shotgun (WGS) entry which is preliminary data.</text>
</comment>
<evidence type="ECO:0000256" key="2">
    <source>
        <dbReference type="ARBA" id="ARBA00022692"/>
    </source>
</evidence>
<feature type="transmembrane region" description="Helical" evidence="5">
    <location>
        <begin position="312"/>
        <end position="339"/>
    </location>
</feature>
<dbReference type="GO" id="GO:0016020">
    <property type="term" value="C:membrane"/>
    <property type="evidence" value="ECO:0007669"/>
    <property type="project" value="UniProtKB-SubCell"/>
</dbReference>
<evidence type="ECO:0000256" key="4">
    <source>
        <dbReference type="ARBA" id="ARBA00023136"/>
    </source>
</evidence>
<dbReference type="Proteomes" id="UP000269591">
    <property type="component" value="Unassembled WGS sequence"/>
</dbReference>
<comment type="subcellular location">
    <subcellularLocation>
        <location evidence="1">Membrane</location>
        <topology evidence="1">Multi-pass membrane protein</topology>
    </subcellularLocation>
</comment>
<dbReference type="InterPro" id="IPR022764">
    <property type="entry name" value="Peptidase_S54_rhomboid_dom"/>
</dbReference>
<dbReference type="InterPro" id="IPR035952">
    <property type="entry name" value="Rhomboid-like_sf"/>
</dbReference>
<keyword evidence="4 5" id="KW-0472">Membrane</keyword>
<dbReference type="AlphaFoldDB" id="A0A3N0B2M6"/>
<reference evidence="8" key="1">
    <citation type="submission" date="2018-05" db="EMBL/GenBank/DDBJ databases">
        <title>Genome Sequencing of selected type strains of the family Eggerthellaceae.</title>
        <authorList>
            <person name="Danylec N."/>
            <person name="Stoll D.A."/>
            <person name="Doetsch A."/>
            <person name="Huch M."/>
        </authorList>
    </citation>
    <scope>NUCLEOTIDE SEQUENCE [LARGE SCALE GENOMIC DNA]</scope>
    <source>
        <strain evidence="8">DSM 24851</strain>
    </source>
</reference>
<feature type="transmembrane region" description="Helical" evidence="5">
    <location>
        <begin position="251"/>
        <end position="272"/>
    </location>
</feature>
<gene>
    <name evidence="7" type="ORF">DMP06_03160</name>
</gene>
<evidence type="ECO:0000256" key="5">
    <source>
        <dbReference type="SAM" id="Phobius"/>
    </source>
</evidence>
<dbReference type="GO" id="GO:0004252">
    <property type="term" value="F:serine-type endopeptidase activity"/>
    <property type="evidence" value="ECO:0007669"/>
    <property type="project" value="InterPro"/>
</dbReference>
<accession>A0A3N0B2M6</accession>
<sequence length="427" mass="46589">MNYDIFLDYESSESFFELALQAADSTMRKGRGAQWAYEESRLMLFYTIGLMDRAAQSFRDYEDTIPESEKVIPGTKSPSNLGLDLMDKSIKLNHRPVRAAEKAEAWLQKNKPKPSCWTVFDAAGDVLKGFFKALRDFACEPLGPKHEPELTSLLKFLWRFSFSIATAVILIGMFALEVHLGGGAGASDPSSIAVMYEMGAFAPFSFLLPEEWPRMFLSSLLHADIEHLAVNLLLLFPTCCFVEYAYGKVGFVLTTAVSIVTSTVVQLLGVIITNDFSFASGGASDLAFGMTGAALLIGVVNPRALSNTDAEALYGFLCGYAFLAFLLGIGGPIAVYFFFGESTNKGIPSHAGGLIGGVLAALMMPNLKLEERIKQGFTIPVAVRVVVAALWLVAMAVVFAYWIEFVQPIIVADLAQNPLGVTSWWLT</sequence>
<feature type="transmembrane region" description="Helical" evidence="5">
    <location>
        <begin position="156"/>
        <end position="178"/>
    </location>
</feature>
<evidence type="ECO:0000313" key="8">
    <source>
        <dbReference type="Proteomes" id="UP000269591"/>
    </source>
</evidence>
<organism evidence="7 8">
    <name type="scientific">Slackia equolifaciens</name>
    <dbReference type="NCBI Taxonomy" id="498718"/>
    <lineage>
        <taxon>Bacteria</taxon>
        <taxon>Bacillati</taxon>
        <taxon>Actinomycetota</taxon>
        <taxon>Coriobacteriia</taxon>
        <taxon>Eggerthellales</taxon>
        <taxon>Eggerthellaceae</taxon>
        <taxon>Slackia</taxon>
    </lineage>
</organism>
<keyword evidence="3 5" id="KW-1133">Transmembrane helix</keyword>
<keyword evidence="8" id="KW-1185">Reference proteome</keyword>
<dbReference type="EMBL" id="QIBX01000003">
    <property type="protein sequence ID" value="RNL41009.1"/>
    <property type="molecule type" value="Genomic_DNA"/>
</dbReference>
<feature type="transmembrane region" description="Helical" evidence="5">
    <location>
        <begin position="278"/>
        <end position="300"/>
    </location>
</feature>
<feature type="transmembrane region" description="Helical" evidence="5">
    <location>
        <begin position="351"/>
        <end position="369"/>
    </location>
</feature>
<proteinExistence type="predicted"/>
<dbReference type="OrthoDB" id="9813074at2"/>
<evidence type="ECO:0000256" key="3">
    <source>
        <dbReference type="ARBA" id="ARBA00022989"/>
    </source>
</evidence>
<evidence type="ECO:0000259" key="6">
    <source>
        <dbReference type="Pfam" id="PF01694"/>
    </source>
</evidence>
<feature type="domain" description="Peptidase S54 rhomboid" evidence="6">
    <location>
        <begin position="210"/>
        <end position="364"/>
    </location>
</feature>
<protein>
    <recommendedName>
        <fullName evidence="6">Peptidase S54 rhomboid domain-containing protein</fullName>
    </recommendedName>
</protein>
<dbReference type="SUPFAM" id="SSF144091">
    <property type="entry name" value="Rhomboid-like"/>
    <property type="match status" value="1"/>
</dbReference>
<dbReference type="RefSeq" id="WP_123208292.1">
    <property type="nucleotide sequence ID" value="NZ_JBHTHO010000001.1"/>
</dbReference>
<dbReference type="Gene3D" id="1.20.1540.10">
    <property type="entry name" value="Rhomboid-like"/>
    <property type="match status" value="1"/>
</dbReference>
<name>A0A3N0B2M6_9ACTN</name>
<feature type="transmembrane region" description="Helical" evidence="5">
    <location>
        <begin position="228"/>
        <end position="246"/>
    </location>
</feature>
<feature type="transmembrane region" description="Helical" evidence="5">
    <location>
        <begin position="381"/>
        <end position="403"/>
    </location>
</feature>
<keyword evidence="2 5" id="KW-0812">Transmembrane</keyword>
<dbReference type="PANTHER" id="PTHR43066">
    <property type="entry name" value="RHOMBOID-RELATED PROTEIN"/>
    <property type="match status" value="1"/>
</dbReference>
<dbReference type="PANTHER" id="PTHR43066:SF11">
    <property type="entry name" value="PEPTIDASE S54 RHOMBOID DOMAIN-CONTAINING PROTEIN"/>
    <property type="match status" value="1"/>
</dbReference>
<dbReference type="Pfam" id="PF01694">
    <property type="entry name" value="Rhomboid"/>
    <property type="match status" value="1"/>
</dbReference>
<evidence type="ECO:0000313" key="7">
    <source>
        <dbReference type="EMBL" id="RNL41009.1"/>
    </source>
</evidence>